<evidence type="ECO:0000313" key="2">
    <source>
        <dbReference type="Proteomes" id="UP000215196"/>
    </source>
</evidence>
<dbReference type="RefSeq" id="WP_095069780.1">
    <property type="nucleotide sequence ID" value="NZ_LT906465.1"/>
</dbReference>
<keyword evidence="2" id="KW-1185">Reference proteome</keyword>
<dbReference type="SUPFAM" id="SSF109604">
    <property type="entry name" value="HD-domain/PDEase-like"/>
    <property type="match status" value="1"/>
</dbReference>
<protein>
    <submittedName>
        <fullName evidence="1">GTP pyrophosphokinase</fullName>
        <ecNumber evidence="1">2.7.6.5</ecNumber>
    </submittedName>
</protein>
<accession>A0A239WJC8</accession>
<dbReference type="EC" id="2.7.6.5" evidence="1"/>
<name>A0A239WJC8_9FLAO</name>
<gene>
    <name evidence="1" type="primary">relA_1</name>
    <name evidence="1" type="ORF">SAMEA4412677_00330</name>
</gene>
<organism evidence="1 2">
    <name type="scientific">Chryseobacterium taklimakanense</name>
    <dbReference type="NCBI Taxonomy" id="536441"/>
    <lineage>
        <taxon>Bacteria</taxon>
        <taxon>Pseudomonadati</taxon>
        <taxon>Bacteroidota</taxon>
        <taxon>Flavobacteriia</taxon>
        <taxon>Flavobacteriales</taxon>
        <taxon>Weeksellaceae</taxon>
        <taxon>Chryseobacterium group</taxon>
        <taxon>Chryseobacterium</taxon>
    </lineage>
</organism>
<sequence length="147" mass="17229">MNKELLLYKAIKIADKAHKGQKDKYGAPYIGHVMRVSNSGRTTDEKIVGALHDLIEDCPDYDYDFLRAEGFPEYILFAIKCLTKTSPDENYEDFILRTERSPLSIAVKLNDLRDNMDITRINRPLTEKDLKRLNKYLKAYRYLTEKY</sequence>
<evidence type="ECO:0000313" key="1">
    <source>
        <dbReference type="EMBL" id="SNV34611.1"/>
    </source>
</evidence>
<dbReference type="Gene3D" id="1.10.3210.10">
    <property type="entry name" value="Hypothetical protein af1432"/>
    <property type="match status" value="1"/>
</dbReference>
<reference evidence="1 2" key="1">
    <citation type="submission" date="2017-06" db="EMBL/GenBank/DDBJ databases">
        <authorList>
            <consortium name="Pathogen Informatics"/>
        </authorList>
    </citation>
    <scope>NUCLEOTIDE SEQUENCE [LARGE SCALE GENOMIC DNA]</scope>
    <source>
        <strain evidence="1 2">NCTC13490</strain>
    </source>
</reference>
<dbReference type="GO" id="GO:0008728">
    <property type="term" value="F:GTP diphosphokinase activity"/>
    <property type="evidence" value="ECO:0007669"/>
    <property type="project" value="UniProtKB-EC"/>
</dbReference>
<keyword evidence="1" id="KW-0808">Transferase</keyword>
<dbReference type="Proteomes" id="UP000215196">
    <property type="component" value="Chromosome 1"/>
</dbReference>
<dbReference type="KEGG" id="ctak:4412677_00330"/>
<dbReference type="EMBL" id="LT906465">
    <property type="protein sequence ID" value="SNV34611.1"/>
    <property type="molecule type" value="Genomic_DNA"/>
</dbReference>
<keyword evidence="1" id="KW-0418">Kinase</keyword>
<dbReference type="AlphaFoldDB" id="A0A239WJC8"/>
<dbReference type="GO" id="GO:0016301">
    <property type="term" value="F:kinase activity"/>
    <property type="evidence" value="ECO:0007669"/>
    <property type="project" value="UniProtKB-KW"/>
</dbReference>
<proteinExistence type="predicted"/>